<sequence length="111" mass="11277">MGPGGQGASSHRGSCHGESLGSAPPPGASGDGGGRARSGRTGATGRYPSETPSLPVIAPAPPGGRYGLCETPRSRSPPRPRACWPSPRAGSRRGPRWRPIRRSGAPTWSAA</sequence>
<accession>A0A6J4UBB4</accession>
<organism evidence="2">
    <name type="scientific">uncultured Thermomicrobiales bacterium</name>
    <dbReference type="NCBI Taxonomy" id="1645740"/>
    <lineage>
        <taxon>Bacteria</taxon>
        <taxon>Pseudomonadati</taxon>
        <taxon>Thermomicrobiota</taxon>
        <taxon>Thermomicrobia</taxon>
        <taxon>Thermomicrobiales</taxon>
        <taxon>environmental samples</taxon>
    </lineage>
</organism>
<gene>
    <name evidence="2" type="ORF">AVDCRST_MAG49-1022</name>
</gene>
<feature type="region of interest" description="Disordered" evidence="1">
    <location>
        <begin position="1"/>
        <end position="111"/>
    </location>
</feature>
<evidence type="ECO:0000256" key="1">
    <source>
        <dbReference type="SAM" id="MobiDB-lite"/>
    </source>
</evidence>
<reference evidence="2" key="1">
    <citation type="submission" date="2020-02" db="EMBL/GenBank/DDBJ databases">
        <authorList>
            <person name="Meier V. D."/>
        </authorList>
    </citation>
    <scope>NUCLEOTIDE SEQUENCE</scope>
    <source>
        <strain evidence="2">AVDCRST_MAG49</strain>
    </source>
</reference>
<dbReference type="EMBL" id="CADCWG010000064">
    <property type="protein sequence ID" value="CAA9543088.1"/>
    <property type="molecule type" value="Genomic_DNA"/>
</dbReference>
<evidence type="ECO:0000313" key="2">
    <source>
        <dbReference type="EMBL" id="CAA9543088.1"/>
    </source>
</evidence>
<dbReference type="AlphaFoldDB" id="A0A6J4UBB4"/>
<name>A0A6J4UBB4_9BACT</name>
<proteinExistence type="predicted"/>
<feature type="compositionally biased region" description="Basic residues" evidence="1">
    <location>
        <begin position="90"/>
        <end position="101"/>
    </location>
</feature>
<protein>
    <submittedName>
        <fullName evidence="2">Uncharacterized protein</fullName>
    </submittedName>
</protein>